<dbReference type="AlphaFoldDB" id="A0A231UUQ4"/>
<evidence type="ECO:0000313" key="2">
    <source>
        <dbReference type="EMBL" id="OXS99662.1"/>
    </source>
</evidence>
<keyword evidence="1" id="KW-0732">Signal</keyword>
<sequence>MMFKGKGGAMLRTAAVILIGASLAACQSSTDGLNVSQSKTDNSDLEKVTFEELRGYCPKVRLRDGTAYFNTYEGEETSQNVRYQAAITDVSRQCKYENGRLAMTVAVAGRVLLGPKGSSGTIQLPIRVAALKGDTVVYSDIKPYSVEVNTAGATQFIYTDPNIAVDQPDARNIVIFAGFDEGPKKGAATN</sequence>
<evidence type="ECO:0000313" key="3">
    <source>
        <dbReference type="Proteomes" id="UP000215405"/>
    </source>
</evidence>
<reference evidence="3" key="1">
    <citation type="journal article" date="2017" name="Int. J. Syst. Evol. Microbiol.">
        <title>Notoacmeibacter marinus gen. nov., sp. nov., isolated from the gut of a limpet and proposal of Notoacmeibacteraceae fam. nov. in the order Rhizobiales of the class Alphaproteobacteria.</title>
        <authorList>
            <person name="Huang Z."/>
            <person name="Guo F."/>
            <person name="Lai Q."/>
        </authorList>
    </citation>
    <scope>NUCLEOTIDE SEQUENCE [LARGE SCALE GENOMIC DNA]</scope>
    <source>
        <strain evidence="3">XMTR2A4</strain>
    </source>
</reference>
<comment type="caution">
    <text evidence="2">The sequence shown here is derived from an EMBL/GenBank/DDBJ whole genome shotgun (WGS) entry which is preliminary data.</text>
</comment>
<accession>A0A231UUQ4</accession>
<feature type="chain" id="PRO_5012149989" description="Lipoprotein" evidence="1">
    <location>
        <begin position="25"/>
        <end position="190"/>
    </location>
</feature>
<keyword evidence="3" id="KW-1185">Reference proteome</keyword>
<evidence type="ECO:0000256" key="1">
    <source>
        <dbReference type="SAM" id="SignalP"/>
    </source>
</evidence>
<proteinExistence type="predicted"/>
<dbReference type="EMBL" id="NBYO01000003">
    <property type="protein sequence ID" value="OXS99662.1"/>
    <property type="molecule type" value="Genomic_DNA"/>
</dbReference>
<feature type="signal peptide" evidence="1">
    <location>
        <begin position="1"/>
        <end position="24"/>
    </location>
</feature>
<name>A0A231UUQ4_9HYPH</name>
<evidence type="ECO:0008006" key="4">
    <source>
        <dbReference type="Google" id="ProtNLM"/>
    </source>
</evidence>
<protein>
    <recommendedName>
        <fullName evidence="4">Lipoprotein</fullName>
    </recommendedName>
</protein>
<dbReference type="PROSITE" id="PS51257">
    <property type="entry name" value="PROKAR_LIPOPROTEIN"/>
    <property type="match status" value="1"/>
</dbReference>
<dbReference type="Proteomes" id="UP000215405">
    <property type="component" value="Unassembled WGS sequence"/>
</dbReference>
<gene>
    <name evidence="2" type="ORF">B7H23_15420</name>
</gene>
<organism evidence="2 3">
    <name type="scientific">Notoacmeibacter marinus</name>
    <dbReference type="NCBI Taxonomy" id="1876515"/>
    <lineage>
        <taxon>Bacteria</taxon>
        <taxon>Pseudomonadati</taxon>
        <taxon>Pseudomonadota</taxon>
        <taxon>Alphaproteobacteria</taxon>
        <taxon>Hyphomicrobiales</taxon>
        <taxon>Notoacmeibacteraceae</taxon>
        <taxon>Notoacmeibacter</taxon>
    </lineage>
</organism>